<reference evidence="1 2" key="1">
    <citation type="submission" date="2019-03" db="EMBL/GenBank/DDBJ databases">
        <authorList>
            <consortium name="Pathogen Informatics"/>
        </authorList>
    </citation>
    <scope>NUCLEOTIDE SEQUENCE [LARGE SCALE GENOMIC DNA]</scope>
    <source>
        <strain evidence="1 2">NCTC12126</strain>
    </source>
</reference>
<organism evidence="1 2">
    <name type="scientific">Enterobacter cancerogenus</name>
    <dbReference type="NCBI Taxonomy" id="69218"/>
    <lineage>
        <taxon>Bacteria</taxon>
        <taxon>Pseudomonadati</taxon>
        <taxon>Pseudomonadota</taxon>
        <taxon>Gammaproteobacteria</taxon>
        <taxon>Enterobacterales</taxon>
        <taxon>Enterobacteriaceae</taxon>
        <taxon>Enterobacter</taxon>
        <taxon>Enterobacter cloacae complex</taxon>
    </lineage>
</organism>
<dbReference type="EMBL" id="CAADIW010000027">
    <property type="protein sequence ID" value="VFS33602.1"/>
    <property type="molecule type" value="Genomic_DNA"/>
</dbReference>
<dbReference type="Proteomes" id="UP000351155">
    <property type="component" value="Unassembled WGS sequence"/>
</dbReference>
<sequence length="68" mass="7352">MPIIGLSDWLPLAQKASKNMTLDTGFQTDQPAVGPAIFENQTDDLKVTWSAYVDFYTGGRPSFSAVAA</sequence>
<evidence type="ECO:0000313" key="2">
    <source>
        <dbReference type="Proteomes" id="UP000351155"/>
    </source>
</evidence>
<proteinExistence type="predicted"/>
<accession>A0A484YBW8</accession>
<name>A0A484YBW8_9ENTR</name>
<evidence type="ECO:0000313" key="1">
    <source>
        <dbReference type="EMBL" id="VFS33602.1"/>
    </source>
</evidence>
<gene>
    <name evidence="1" type="ORF">NCTC12126_03277</name>
</gene>
<protein>
    <submittedName>
        <fullName evidence="1">Uncharacterized protein</fullName>
    </submittedName>
</protein>
<dbReference type="AlphaFoldDB" id="A0A484YBW8"/>